<comment type="caution">
    <text evidence="2">The sequence shown here is derived from an EMBL/GenBank/DDBJ whole genome shotgun (WGS) entry which is preliminary data.</text>
</comment>
<keyword evidence="3" id="KW-1185">Reference proteome</keyword>
<dbReference type="InterPro" id="IPR022388">
    <property type="entry name" value="CHP03808"/>
</dbReference>
<organism evidence="2 3">
    <name type="scientific">Devosia epidermidihirudinis</name>
    <dbReference type="NCBI Taxonomy" id="1293439"/>
    <lineage>
        <taxon>Bacteria</taxon>
        <taxon>Pseudomonadati</taxon>
        <taxon>Pseudomonadota</taxon>
        <taxon>Alphaproteobacteria</taxon>
        <taxon>Hyphomicrobiales</taxon>
        <taxon>Devosiaceae</taxon>
        <taxon>Devosia</taxon>
    </lineage>
</organism>
<dbReference type="InterPro" id="IPR006626">
    <property type="entry name" value="PbH1"/>
</dbReference>
<dbReference type="SMART" id="SM00710">
    <property type="entry name" value="PbH1"/>
    <property type="match status" value="9"/>
</dbReference>
<dbReference type="AlphaFoldDB" id="A0A0F5QIU6"/>
<dbReference type="EMBL" id="LANJ01000011">
    <property type="protein sequence ID" value="KKC39944.1"/>
    <property type="molecule type" value="Genomic_DNA"/>
</dbReference>
<dbReference type="InterPro" id="IPR011050">
    <property type="entry name" value="Pectin_lyase_fold/virulence"/>
</dbReference>
<dbReference type="PANTHER" id="PTHR36453">
    <property type="entry name" value="SECRETED PROTEIN-RELATED"/>
    <property type="match status" value="1"/>
</dbReference>
<dbReference type="Gene3D" id="2.160.20.10">
    <property type="entry name" value="Single-stranded right-handed beta-helix, Pectin lyase-like"/>
    <property type="match status" value="3"/>
</dbReference>
<dbReference type="InterPro" id="IPR012334">
    <property type="entry name" value="Pectin_lyas_fold"/>
</dbReference>
<dbReference type="PATRIC" id="fig|1293439.3.peg.964"/>
<name>A0A0F5QIU6_9HYPH</name>
<dbReference type="SUPFAM" id="SSF51126">
    <property type="entry name" value="Pectin lyase-like"/>
    <property type="match status" value="1"/>
</dbReference>
<feature type="domain" description="Periplasmic copper-binding protein NosD beta helix" evidence="1">
    <location>
        <begin position="117"/>
        <end position="258"/>
    </location>
</feature>
<sequence>MLAGIATLAIVAPAAAQSQFDAASLGIVADSGKDLTTALQRALDSTAATGQTLRLPAGRLVAANLVFPSNLIVEGVPGRTELIAASGGFIGKIAGASDIVLRDIAFLGASDAGDDALLSIDASDAITLERCSCSRGSTGLSISESAATIRDCRFTDLADAAIHSMNSRGLVIAGNRIERCGNAGIRVWRSANGADGSIITGNHIAKIDWAKGGNGQNGNGINVFRADEVIIANNHIADCAFTAVRLNSTNNTQISGNTCLRSGEVGIFSEFAFSGSIIANNIVDGAAGGISMTNFDSGGQLAVCTGNIVRNIMPTSPVNPDSTPYGIFAEADAAITGNTVQKVPGTGIGAGAGPYLRNVIIASNVISTTVIGVAVSVVDGAGKVHIADNLISDSGIAIAGMAWRDVVEPDLATNAARYPNVTVGN</sequence>
<dbReference type="STRING" id="1293439.WH87_06970"/>
<dbReference type="Proteomes" id="UP000033411">
    <property type="component" value="Unassembled WGS sequence"/>
</dbReference>
<dbReference type="NCBIfam" id="TIGR03808">
    <property type="entry name" value="RR_plus_rpt_1"/>
    <property type="match status" value="1"/>
</dbReference>
<reference evidence="2 3" key="1">
    <citation type="submission" date="2015-03" db="EMBL/GenBank/DDBJ databases">
        <authorList>
            <person name="Lepp D."/>
            <person name="Hassan Y.I."/>
            <person name="Li X.-Z."/>
            <person name="Zhou T."/>
        </authorList>
    </citation>
    <scope>NUCLEOTIDE SEQUENCE [LARGE SCALE GENOMIC DNA]</scope>
    <source>
        <strain evidence="2 3">E84</strain>
    </source>
</reference>
<accession>A0A0F5QIU6</accession>
<protein>
    <recommendedName>
        <fullName evidence="1">Periplasmic copper-binding protein NosD beta helix domain-containing protein</fullName>
    </recommendedName>
</protein>
<gene>
    <name evidence="2" type="ORF">WH87_06970</name>
</gene>
<evidence type="ECO:0000313" key="2">
    <source>
        <dbReference type="EMBL" id="KKC39944.1"/>
    </source>
</evidence>
<dbReference type="InterPro" id="IPR007742">
    <property type="entry name" value="NosD_dom"/>
</dbReference>
<evidence type="ECO:0000313" key="3">
    <source>
        <dbReference type="Proteomes" id="UP000033411"/>
    </source>
</evidence>
<proteinExistence type="predicted"/>
<evidence type="ECO:0000259" key="1">
    <source>
        <dbReference type="Pfam" id="PF05048"/>
    </source>
</evidence>
<dbReference type="PANTHER" id="PTHR36453:SF1">
    <property type="entry name" value="RIGHT HANDED BETA HELIX DOMAIN-CONTAINING PROTEIN"/>
    <property type="match status" value="1"/>
</dbReference>
<dbReference type="InterPro" id="IPR022444">
    <property type="entry name" value="Cofactor-bd_rpt"/>
</dbReference>
<dbReference type="Pfam" id="PF05048">
    <property type="entry name" value="NosD"/>
    <property type="match status" value="1"/>
</dbReference>
<dbReference type="NCBIfam" id="TIGR03807">
    <property type="entry name" value="RR_fam_repeat"/>
    <property type="match status" value="1"/>
</dbReference>